<keyword evidence="2" id="KW-1185">Reference proteome</keyword>
<reference evidence="1 2" key="1">
    <citation type="submission" date="2019-04" db="EMBL/GenBank/DDBJ databases">
        <title>An improved genome assembly and genetic linkage map for asparagus bean, Vigna unguiculata ssp. sesquipedialis.</title>
        <authorList>
            <person name="Xia Q."/>
            <person name="Zhang R."/>
            <person name="Dong Y."/>
        </authorList>
    </citation>
    <scope>NUCLEOTIDE SEQUENCE [LARGE SCALE GENOMIC DNA]</scope>
    <source>
        <tissue evidence="1">Leaf</tissue>
    </source>
</reference>
<gene>
    <name evidence="1" type="ORF">DEO72_LG8g2342</name>
</gene>
<name>A0A4D6MS82_VIGUN</name>
<sequence>MNVSQIGNGWVFLRHEQWQNSACDPASVLSDLLLAQARDTRLGEVAKGLGNFECDISPRREARFMCCLGEGVTRPGERISPKRDNLTLLLF</sequence>
<dbReference type="Proteomes" id="UP000501690">
    <property type="component" value="Linkage Group LG8"/>
</dbReference>
<protein>
    <submittedName>
        <fullName evidence="1">Uncharacterized protein</fullName>
    </submittedName>
</protein>
<evidence type="ECO:0000313" key="1">
    <source>
        <dbReference type="EMBL" id="QCE04306.1"/>
    </source>
</evidence>
<accession>A0A4D6MS82</accession>
<dbReference type="EMBL" id="CP039352">
    <property type="protein sequence ID" value="QCE04306.1"/>
    <property type="molecule type" value="Genomic_DNA"/>
</dbReference>
<proteinExistence type="predicted"/>
<dbReference type="AlphaFoldDB" id="A0A4D6MS82"/>
<organism evidence="1 2">
    <name type="scientific">Vigna unguiculata</name>
    <name type="common">Cowpea</name>
    <dbReference type="NCBI Taxonomy" id="3917"/>
    <lineage>
        <taxon>Eukaryota</taxon>
        <taxon>Viridiplantae</taxon>
        <taxon>Streptophyta</taxon>
        <taxon>Embryophyta</taxon>
        <taxon>Tracheophyta</taxon>
        <taxon>Spermatophyta</taxon>
        <taxon>Magnoliopsida</taxon>
        <taxon>eudicotyledons</taxon>
        <taxon>Gunneridae</taxon>
        <taxon>Pentapetalae</taxon>
        <taxon>rosids</taxon>
        <taxon>fabids</taxon>
        <taxon>Fabales</taxon>
        <taxon>Fabaceae</taxon>
        <taxon>Papilionoideae</taxon>
        <taxon>50 kb inversion clade</taxon>
        <taxon>NPAAA clade</taxon>
        <taxon>indigoferoid/millettioid clade</taxon>
        <taxon>Phaseoleae</taxon>
        <taxon>Vigna</taxon>
    </lineage>
</organism>
<evidence type="ECO:0000313" key="2">
    <source>
        <dbReference type="Proteomes" id="UP000501690"/>
    </source>
</evidence>